<dbReference type="Gene3D" id="1.10.3730.20">
    <property type="match status" value="1"/>
</dbReference>
<evidence type="ECO:0000256" key="3">
    <source>
        <dbReference type="ARBA" id="ARBA00022692"/>
    </source>
</evidence>
<dbReference type="Pfam" id="PF00892">
    <property type="entry name" value="EamA"/>
    <property type="match status" value="2"/>
</dbReference>
<keyword evidence="3 6" id="KW-0812">Transmembrane</keyword>
<name>A0A2A4Z1N0_9PROT</name>
<dbReference type="EMBL" id="NVUS01000009">
    <property type="protein sequence ID" value="PCJ01039.1"/>
    <property type="molecule type" value="Genomic_DNA"/>
</dbReference>
<reference evidence="8" key="2">
    <citation type="journal article" date="2018" name="ISME J.">
        <title>A dynamic microbial community with high functional redundancy inhabits the cold, oxic subseafloor aquifer.</title>
        <authorList>
            <person name="Tully B.J."/>
            <person name="Wheat C.G."/>
            <person name="Glazer B.T."/>
            <person name="Huber J.A."/>
        </authorList>
    </citation>
    <scope>NUCLEOTIDE SEQUENCE</scope>
    <source>
        <strain evidence="8">NORP83</strain>
    </source>
</reference>
<dbReference type="InterPro" id="IPR037185">
    <property type="entry name" value="EmrE-like"/>
</dbReference>
<organism evidence="8">
    <name type="scientific">OCS116 cluster bacterium</name>
    <dbReference type="NCBI Taxonomy" id="2030921"/>
    <lineage>
        <taxon>Bacteria</taxon>
        <taxon>Pseudomonadati</taxon>
        <taxon>Pseudomonadota</taxon>
        <taxon>Alphaproteobacteria</taxon>
        <taxon>OCS116 cluster</taxon>
    </lineage>
</organism>
<feature type="domain" description="EamA" evidence="7">
    <location>
        <begin position="167"/>
        <end position="302"/>
    </location>
</feature>
<dbReference type="PANTHER" id="PTHR32322:SF18">
    <property type="entry name" value="S-ADENOSYLMETHIONINE_S-ADENOSYLHOMOCYSTEINE TRANSPORTER"/>
    <property type="match status" value="1"/>
</dbReference>
<comment type="caution">
    <text evidence="8">The sequence shown here is derived from an EMBL/GenBank/DDBJ whole genome shotgun (WGS) entry which is preliminary data.</text>
</comment>
<evidence type="ECO:0000256" key="5">
    <source>
        <dbReference type="ARBA" id="ARBA00023136"/>
    </source>
</evidence>
<evidence type="ECO:0000259" key="7">
    <source>
        <dbReference type="Pfam" id="PF00892"/>
    </source>
</evidence>
<feature type="transmembrane region" description="Helical" evidence="6">
    <location>
        <begin position="49"/>
        <end position="68"/>
    </location>
</feature>
<feature type="transmembrane region" description="Helical" evidence="6">
    <location>
        <begin position="140"/>
        <end position="156"/>
    </location>
</feature>
<proteinExistence type="predicted"/>
<evidence type="ECO:0000256" key="1">
    <source>
        <dbReference type="ARBA" id="ARBA00004651"/>
    </source>
</evidence>
<dbReference type="SUPFAM" id="SSF103481">
    <property type="entry name" value="Multidrug resistance efflux transporter EmrE"/>
    <property type="match status" value="2"/>
</dbReference>
<feature type="domain" description="EamA" evidence="7">
    <location>
        <begin position="16"/>
        <end position="154"/>
    </location>
</feature>
<gene>
    <name evidence="8" type="ORF">COB13_08760</name>
</gene>
<feature type="transmembrane region" description="Helical" evidence="6">
    <location>
        <begin position="80"/>
        <end position="108"/>
    </location>
</feature>
<dbReference type="GO" id="GO:0005886">
    <property type="term" value="C:plasma membrane"/>
    <property type="evidence" value="ECO:0007669"/>
    <property type="project" value="UniProtKB-SubCell"/>
</dbReference>
<dbReference type="InterPro" id="IPR050638">
    <property type="entry name" value="AA-Vitamin_Transporters"/>
</dbReference>
<comment type="subcellular location">
    <subcellularLocation>
        <location evidence="1">Cell membrane</location>
        <topology evidence="1">Multi-pass membrane protein</topology>
    </subcellularLocation>
</comment>
<dbReference type="InterPro" id="IPR000620">
    <property type="entry name" value="EamA_dom"/>
</dbReference>
<reference key="1">
    <citation type="submission" date="2017-08" db="EMBL/GenBank/DDBJ databases">
        <title>A dynamic microbial community with high functional redundancy inhabits the cold, oxic subseafloor aquifer.</title>
        <authorList>
            <person name="Tully B.J."/>
            <person name="Wheat C.G."/>
            <person name="Glazer B.T."/>
            <person name="Huber J.A."/>
        </authorList>
    </citation>
    <scope>NUCLEOTIDE SEQUENCE [LARGE SCALE GENOMIC DNA]</scope>
</reference>
<dbReference type="AlphaFoldDB" id="A0A2A4Z1N0"/>
<evidence type="ECO:0000313" key="8">
    <source>
        <dbReference type="EMBL" id="PCJ01039.1"/>
    </source>
</evidence>
<feature type="transmembrane region" description="Helical" evidence="6">
    <location>
        <begin position="197"/>
        <end position="216"/>
    </location>
</feature>
<keyword evidence="4 6" id="KW-1133">Transmembrane helix</keyword>
<feature type="transmembrane region" description="Helical" evidence="6">
    <location>
        <begin position="261"/>
        <end position="279"/>
    </location>
</feature>
<keyword evidence="5 6" id="KW-0472">Membrane</keyword>
<accession>A0A2A4Z1N0</accession>
<sequence>MSENSTPEIPTKLDPIGIVCALLGAAFFSLKPVLIKLLYAEGVPTEIVIMWRMIMSAPIYIIIGYFVYRSRKGQVKFTPMLILQTCILGIMGYYIATYLDLLGIHYISAQLERIILFTYPTFVAILGYMVYREKISLKQFAAMILAYAGIAIMFGNELNVSGDDALKGGLLVLGAAFTFACYILFQKSPIKIMGSRMFTSIAMVAASMAIFVHVSFSSGLEFLDVSTYVLWLSFITAIIGTVIPSYLLAEAVNRIGSGPTSISIGIGPIFTSIFAVLTLGESFTFYHLIGTILVIGGIFLLSQVKK</sequence>
<evidence type="ECO:0000256" key="2">
    <source>
        <dbReference type="ARBA" id="ARBA00022475"/>
    </source>
</evidence>
<feature type="transmembrane region" description="Helical" evidence="6">
    <location>
        <begin position="114"/>
        <end position="131"/>
    </location>
</feature>
<feature type="transmembrane region" description="Helical" evidence="6">
    <location>
        <begin position="228"/>
        <end position="249"/>
    </location>
</feature>
<dbReference type="PANTHER" id="PTHR32322">
    <property type="entry name" value="INNER MEMBRANE TRANSPORTER"/>
    <property type="match status" value="1"/>
</dbReference>
<protein>
    <submittedName>
        <fullName evidence="8">EamA family transporter</fullName>
    </submittedName>
</protein>
<feature type="transmembrane region" description="Helical" evidence="6">
    <location>
        <begin position="168"/>
        <end position="185"/>
    </location>
</feature>
<evidence type="ECO:0000256" key="4">
    <source>
        <dbReference type="ARBA" id="ARBA00022989"/>
    </source>
</evidence>
<evidence type="ECO:0000256" key="6">
    <source>
        <dbReference type="SAM" id="Phobius"/>
    </source>
</evidence>
<feature type="transmembrane region" description="Helical" evidence="6">
    <location>
        <begin position="285"/>
        <end position="304"/>
    </location>
</feature>
<keyword evidence="2" id="KW-1003">Cell membrane</keyword>
<feature type="transmembrane region" description="Helical" evidence="6">
    <location>
        <begin position="12"/>
        <end position="29"/>
    </location>
</feature>